<feature type="transmembrane region" description="Helical" evidence="1">
    <location>
        <begin position="110"/>
        <end position="130"/>
    </location>
</feature>
<dbReference type="EMBL" id="BAAAOR010000007">
    <property type="protein sequence ID" value="GAA1507428.1"/>
    <property type="molecule type" value="Genomic_DNA"/>
</dbReference>
<sequence length="140" mass="14124">MRRPTAPDLPVLAGFAGPHGYTLVVWFSTAQAAAAHGLPDLSRSLAFVGGCLAAVAAVSLLVAAPSVGRRSPPRSRSAAGPPPWSLLAHGGVVGGCALLGWGAGRLGDGSVTWFGMGAVVTGGYLAGLLLRTRCRTRRAP</sequence>
<keyword evidence="1" id="KW-0472">Membrane</keyword>
<dbReference type="Proteomes" id="UP001500842">
    <property type="component" value="Unassembled WGS sequence"/>
</dbReference>
<organism evidence="2 3">
    <name type="scientific">Nocardioides humi</name>
    <dbReference type="NCBI Taxonomy" id="449461"/>
    <lineage>
        <taxon>Bacteria</taxon>
        <taxon>Bacillati</taxon>
        <taxon>Actinomycetota</taxon>
        <taxon>Actinomycetes</taxon>
        <taxon>Propionibacteriales</taxon>
        <taxon>Nocardioidaceae</taxon>
        <taxon>Nocardioides</taxon>
    </lineage>
</organism>
<name>A0ABN1ZYD3_9ACTN</name>
<keyword evidence="3" id="KW-1185">Reference proteome</keyword>
<keyword evidence="1" id="KW-0812">Transmembrane</keyword>
<feature type="transmembrane region" description="Helical" evidence="1">
    <location>
        <begin position="84"/>
        <end position="104"/>
    </location>
</feature>
<feature type="transmembrane region" description="Helical" evidence="1">
    <location>
        <begin position="45"/>
        <end position="64"/>
    </location>
</feature>
<keyword evidence="1" id="KW-1133">Transmembrane helix</keyword>
<comment type="caution">
    <text evidence="2">The sequence shown here is derived from an EMBL/GenBank/DDBJ whole genome shotgun (WGS) entry which is preliminary data.</text>
</comment>
<evidence type="ECO:0000256" key="1">
    <source>
        <dbReference type="SAM" id="Phobius"/>
    </source>
</evidence>
<gene>
    <name evidence="2" type="ORF">GCM10009788_09260</name>
</gene>
<proteinExistence type="predicted"/>
<evidence type="ECO:0000313" key="3">
    <source>
        <dbReference type="Proteomes" id="UP001500842"/>
    </source>
</evidence>
<protein>
    <submittedName>
        <fullName evidence="2">Uncharacterized protein</fullName>
    </submittedName>
</protein>
<dbReference type="RefSeq" id="WP_344111264.1">
    <property type="nucleotide sequence ID" value="NZ_BAAAOR010000007.1"/>
</dbReference>
<evidence type="ECO:0000313" key="2">
    <source>
        <dbReference type="EMBL" id="GAA1507428.1"/>
    </source>
</evidence>
<reference evidence="2 3" key="1">
    <citation type="journal article" date="2019" name="Int. J. Syst. Evol. Microbiol.">
        <title>The Global Catalogue of Microorganisms (GCM) 10K type strain sequencing project: providing services to taxonomists for standard genome sequencing and annotation.</title>
        <authorList>
            <consortium name="The Broad Institute Genomics Platform"/>
            <consortium name="The Broad Institute Genome Sequencing Center for Infectious Disease"/>
            <person name="Wu L."/>
            <person name="Ma J."/>
        </authorList>
    </citation>
    <scope>NUCLEOTIDE SEQUENCE [LARGE SCALE GENOMIC DNA]</scope>
    <source>
        <strain evidence="2 3">JCM 14942</strain>
    </source>
</reference>
<accession>A0ABN1ZYD3</accession>